<protein>
    <submittedName>
        <fullName evidence="1">Uncharacterized protein</fullName>
    </submittedName>
</protein>
<proteinExistence type="predicted"/>
<evidence type="ECO:0000313" key="2">
    <source>
        <dbReference type="Proteomes" id="UP001152321"/>
    </source>
</evidence>
<keyword evidence="2" id="KW-1185">Reference proteome</keyword>
<reference evidence="1" key="1">
    <citation type="submission" date="2022-08" db="EMBL/GenBank/DDBJ databases">
        <title>Novel Bdellovibrio Species Isolated from Svalbard: Designation Bdellovibrio svalbardensis.</title>
        <authorList>
            <person name="Mitchell R.J."/>
            <person name="Choi S.Y."/>
        </authorList>
    </citation>
    <scope>NUCLEOTIDE SEQUENCE</scope>
    <source>
        <strain evidence="1">PAP01</strain>
    </source>
</reference>
<gene>
    <name evidence="1" type="ORF">NWE73_17895</name>
</gene>
<evidence type="ECO:0000313" key="1">
    <source>
        <dbReference type="EMBL" id="MDG0818259.1"/>
    </source>
</evidence>
<accession>A0ABT6DNP9</accession>
<dbReference type="Proteomes" id="UP001152321">
    <property type="component" value="Unassembled WGS sequence"/>
</dbReference>
<sequence>MYAKTVLNGAPPDFSKNQEVFWDQQANANLFVLSIRGIGFRVEHAFGTTIAQGNSMLKRNLQSQKYIAGVSIVLALICPSWAYANNEISANDILSKEFLSETDTRTVGESLANYISNANDRGSTSGEVEYDFLKKSELMIIFRSEQLEPILQKGFLNIHDTQVSSLGYPLFLEELPKQRAKHEDALLGLKIERSYKLKPGNPINKIRPKYALLQLTDSVELGKWQTSGSMYGDMIAVLKPETKRRATWTYADTLANKKLRPSSFNRKSIQPQTSGSNQCYLEAQIWGELDIKDVSHFLVDTATINNQTLELLKSTGLPIYQQTRVVEYNRTMFKKDRLLHPGDATKIASLQNQLRESWKGLKNRLNLRCEKVFN</sequence>
<name>A0ABT6DNP9_9BACT</name>
<dbReference type="RefSeq" id="WP_277579734.1">
    <property type="nucleotide sequence ID" value="NZ_JANRMI010000007.1"/>
</dbReference>
<organism evidence="1 2">
    <name type="scientific">Bdellovibrio svalbardensis</name>
    <dbReference type="NCBI Taxonomy" id="2972972"/>
    <lineage>
        <taxon>Bacteria</taxon>
        <taxon>Pseudomonadati</taxon>
        <taxon>Bdellovibrionota</taxon>
        <taxon>Bdellovibrionia</taxon>
        <taxon>Bdellovibrionales</taxon>
        <taxon>Pseudobdellovibrionaceae</taxon>
        <taxon>Bdellovibrio</taxon>
    </lineage>
</organism>
<comment type="caution">
    <text evidence="1">The sequence shown here is derived from an EMBL/GenBank/DDBJ whole genome shotgun (WGS) entry which is preliminary data.</text>
</comment>
<dbReference type="EMBL" id="JANRMI010000007">
    <property type="protein sequence ID" value="MDG0818259.1"/>
    <property type="molecule type" value="Genomic_DNA"/>
</dbReference>